<dbReference type="EMBL" id="BAAAPZ010000003">
    <property type="protein sequence ID" value="GAA2092565.1"/>
    <property type="molecule type" value="Genomic_DNA"/>
</dbReference>
<dbReference type="NCBIfam" id="TIGR01764">
    <property type="entry name" value="excise"/>
    <property type="match status" value="1"/>
</dbReference>
<comment type="caution">
    <text evidence="2">The sequence shown here is derived from an EMBL/GenBank/DDBJ whole genome shotgun (WGS) entry which is preliminary data.</text>
</comment>
<dbReference type="InterPro" id="IPR041657">
    <property type="entry name" value="HTH_17"/>
</dbReference>
<sequence length="65" mass="7118">MTTTKTEAGQPLTLSTKEAAAMVPMGVRQLREAVDRGEIPAVRLGRNIRIPRAKFLALINGEEDK</sequence>
<reference evidence="2 3" key="1">
    <citation type="journal article" date="2019" name="Int. J. Syst. Evol. Microbiol.">
        <title>The Global Catalogue of Microorganisms (GCM) 10K type strain sequencing project: providing services to taxonomists for standard genome sequencing and annotation.</title>
        <authorList>
            <consortium name="The Broad Institute Genomics Platform"/>
            <consortium name="The Broad Institute Genome Sequencing Center for Infectious Disease"/>
            <person name="Wu L."/>
            <person name="Ma J."/>
        </authorList>
    </citation>
    <scope>NUCLEOTIDE SEQUENCE [LARGE SCALE GENOMIC DNA]</scope>
    <source>
        <strain evidence="2 3">JCM 15900</strain>
    </source>
</reference>
<name>A0ABN2WHH8_9MICO</name>
<evidence type="ECO:0000259" key="1">
    <source>
        <dbReference type="Pfam" id="PF12728"/>
    </source>
</evidence>
<proteinExistence type="predicted"/>
<dbReference type="Pfam" id="PF12728">
    <property type="entry name" value="HTH_17"/>
    <property type="match status" value="1"/>
</dbReference>
<dbReference type="RefSeq" id="WP_344335865.1">
    <property type="nucleotide sequence ID" value="NZ_BAAAPZ010000003.1"/>
</dbReference>
<evidence type="ECO:0000313" key="2">
    <source>
        <dbReference type="EMBL" id="GAA2092565.1"/>
    </source>
</evidence>
<gene>
    <name evidence="2" type="ORF">GCM10009823_10380</name>
</gene>
<evidence type="ECO:0000313" key="3">
    <source>
        <dbReference type="Proteomes" id="UP001500984"/>
    </source>
</evidence>
<accession>A0ABN2WHH8</accession>
<dbReference type="InterPro" id="IPR010093">
    <property type="entry name" value="SinI_DNA-bd"/>
</dbReference>
<dbReference type="Proteomes" id="UP001500984">
    <property type="component" value="Unassembled WGS sequence"/>
</dbReference>
<feature type="domain" description="Helix-turn-helix" evidence="1">
    <location>
        <begin position="14"/>
        <end position="61"/>
    </location>
</feature>
<organism evidence="2 3">
    <name type="scientific">Brevibacterium salitolerans</name>
    <dbReference type="NCBI Taxonomy" id="1403566"/>
    <lineage>
        <taxon>Bacteria</taxon>
        <taxon>Bacillati</taxon>
        <taxon>Actinomycetota</taxon>
        <taxon>Actinomycetes</taxon>
        <taxon>Micrococcales</taxon>
        <taxon>Brevibacteriaceae</taxon>
        <taxon>Brevibacterium</taxon>
    </lineage>
</organism>
<protein>
    <recommendedName>
        <fullName evidence="1">Helix-turn-helix domain-containing protein</fullName>
    </recommendedName>
</protein>
<keyword evidence="3" id="KW-1185">Reference proteome</keyword>